<dbReference type="Gene3D" id="1.10.4010.10">
    <property type="entry name" value="Type II deoxyuridine triphosphatase"/>
    <property type="match status" value="1"/>
</dbReference>
<dbReference type="EMBL" id="VTEV01000003">
    <property type="protein sequence ID" value="TYS69196.1"/>
    <property type="molecule type" value="Genomic_DNA"/>
</dbReference>
<dbReference type="Pfam" id="PF08761">
    <property type="entry name" value="dUTPase_2"/>
    <property type="match status" value="1"/>
</dbReference>
<dbReference type="InterPro" id="IPR014871">
    <property type="entry name" value="dUTPase/dCTP_pyrophosphatase"/>
</dbReference>
<evidence type="ECO:0000313" key="2">
    <source>
        <dbReference type="EMBL" id="TYS69196.1"/>
    </source>
</evidence>
<name>A0A5D4T4T3_9BACI</name>
<evidence type="ECO:0000313" key="3">
    <source>
        <dbReference type="Proteomes" id="UP000322524"/>
    </source>
</evidence>
<evidence type="ECO:0000256" key="1">
    <source>
        <dbReference type="SAM" id="MobiDB-lite"/>
    </source>
</evidence>
<comment type="caution">
    <text evidence="2">The sequence shown here is derived from an EMBL/GenBank/DDBJ whole genome shotgun (WGS) entry which is preliminary data.</text>
</comment>
<dbReference type="AlphaFoldDB" id="A0A5D4T4T3"/>
<organism evidence="2 3">
    <name type="scientific">Sutcliffiella horikoshii</name>
    <dbReference type="NCBI Taxonomy" id="79883"/>
    <lineage>
        <taxon>Bacteria</taxon>
        <taxon>Bacillati</taxon>
        <taxon>Bacillota</taxon>
        <taxon>Bacilli</taxon>
        <taxon>Bacillales</taxon>
        <taxon>Bacillaceae</taxon>
        <taxon>Sutcliffiella</taxon>
    </lineage>
</organism>
<dbReference type="Proteomes" id="UP000322524">
    <property type="component" value="Unassembled WGS sequence"/>
</dbReference>
<dbReference type="SUPFAM" id="SSF101386">
    <property type="entry name" value="all-alpha NTP pyrophosphatases"/>
    <property type="match status" value="1"/>
</dbReference>
<feature type="region of interest" description="Disordered" evidence="1">
    <location>
        <begin position="1"/>
        <end position="20"/>
    </location>
</feature>
<protein>
    <submittedName>
        <fullName evidence="2">Uncharacterized protein</fullName>
    </submittedName>
</protein>
<reference evidence="2 3" key="1">
    <citation type="submission" date="2019-08" db="EMBL/GenBank/DDBJ databases">
        <title>Bacillus genomes from the desert of Cuatro Cienegas, Coahuila.</title>
        <authorList>
            <person name="Olmedo-Alvarez G."/>
        </authorList>
    </citation>
    <scope>NUCLEOTIDE SEQUENCE [LARGE SCALE GENOMIC DNA]</scope>
    <source>
        <strain evidence="2 3">CH28_1T</strain>
    </source>
</reference>
<sequence>MEKAYFEKNKVNHERQANGY</sequence>
<accession>A0A5D4T4T3</accession>
<gene>
    <name evidence="2" type="ORF">FZC76_06935</name>
</gene>
<proteinExistence type="predicted"/>